<evidence type="ECO:0000313" key="3">
    <source>
        <dbReference type="EMBL" id="CAJ1945035.1"/>
    </source>
</evidence>
<evidence type="ECO:0000256" key="2">
    <source>
        <dbReference type="SAM" id="SignalP"/>
    </source>
</evidence>
<proteinExistence type="predicted"/>
<dbReference type="EMBL" id="CAKOGP040001313">
    <property type="protein sequence ID" value="CAJ1945035.1"/>
    <property type="molecule type" value="Genomic_DNA"/>
</dbReference>
<dbReference type="Proteomes" id="UP001295423">
    <property type="component" value="Unassembled WGS sequence"/>
</dbReference>
<evidence type="ECO:0000256" key="1">
    <source>
        <dbReference type="SAM" id="MobiDB-lite"/>
    </source>
</evidence>
<dbReference type="AlphaFoldDB" id="A0AAD2CT68"/>
<comment type="caution">
    <text evidence="3">The sequence shown here is derived from an EMBL/GenBank/DDBJ whole genome shotgun (WGS) entry which is preliminary data.</text>
</comment>
<reference evidence="3" key="1">
    <citation type="submission" date="2023-08" db="EMBL/GenBank/DDBJ databases">
        <authorList>
            <person name="Audoor S."/>
            <person name="Bilcke G."/>
        </authorList>
    </citation>
    <scope>NUCLEOTIDE SEQUENCE</scope>
</reference>
<evidence type="ECO:0000313" key="4">
    <source>
        <dbReference type="Proteomes" id="UP001295423"/>
    </source>
</evidence>
<name>A0AAD2CT68_9STRA</name>
<keyword evidence="2" id="KW-0732">Signal</keyword>
<feature type="signal peptide" evidence="2">
    <location>
        <begin position="1"/>
        <end position="32"/>
    </location>
</feature>
<sequence>MATLHLQHLPFQMALMLLLLGLSSTFFQGASAFSTLPQRPYKLTRASRLPKEQSQHQNAFASARTPVRGLIIGMKLRRQSPILYKSNYSAGTTPEGEPSTAEVSSSSTTSSTNTIVKPPFSTTLLGTIIRKIFSPIAYLQRCIFRAITKSTAAFLTAVISEPGCNQAFATVIMRGCNMVLTSNKLKERLVAAQTTLSETEPSLAKLTGEDFFKVLAQFVIGLIDPSFEYAPKKENDD</sequence>
<feature type="compositionally biased region" description="Low complexity" evidence="1">
    <location>
        <begin position="99"/>
        <end position="113"/>
    </location>
</feature>
<protein>
    <submittedName>
        <fullName evidence="3">Uncharacterized protein</fullName>
    </submittedName>
</protein>
<organism evidence="3 4">
    <name type="scientific">Cylindrotheca closterium</name>
    <dbReference type="NCBI Taxonomy" id="2856"/>
    <lineage>
        <taxon>Eukaryota</taxon>
        <taxon>Sar</taxon>
        <taxon>Stramenopiles</taxon>
        <taxon>Ochrophyta</taxon>
        <taxon>Bacillariophyta</taxon>
        <taxon>Bacillariophyceae</taxon>
        <taxon>Bacillariophycidae</taxon>
        <taxon>Bacillariales</taxon>
        <taxon>Bacillariaceae</taxon>
        <taxon>Cylindrotheca</taxon>
    </lineage>
</organism>
<gene>
    <name evidence="3" type="ORF">CYCCA115_LOCUS9181</name>
</gene>
<feature type="chain" id="PRO_5042181209" evidence="2">
    <location>
        <begin position="33"/>
        <end position="237"/>
    </location>
</feature>
<feature type="region of interest" description="Disordered" evidence="1">
    <location>
        <begin position="87"/>
        <end position="113"/>
    </location>
</feature>
<accession>A0AAD2CT68</accession>
<keyword evidence="4" id="KW-1185">Reference proteome</keyword>